<accession>B9XCL1</accession>
<organism evidence="2 3">
    <name type="scientific">Pedosphaera parvula (strain Ellin514)</name>
    <dbReference type="NCBI Taxonomy" id="320771"/>
    <lineage>
        <taxon>Bacteria</taxon>
        <taxon>Pseudomonadati</taxon>
        <taxon>Verrucomicrobiota</taxon>
        <taxon>Pedosphaerae</taxon>
        <taxon>Pedosphaerales</taxon>
        <taxon>Pedosphaeraceae</taxon>
        <taxon>Pedosphaera</taxon>
    </lineage>
</organism>
<proteinExistence type="predicted"/>
<keyword evidence="1" id="KW-0472">Membrane</keyword>
<feature type="transmembrane region" description="Helical" evidence="1">
    <location>
        <begin position="164"/>
        <end position="181"/>
    </location>
</feature>
<sequence length="198" mass="21490">MFNLDQAITEWRRQMVAGGIKSPEALEELESHLRDEVEQQMRLGASGQQAFEVAVQRIGQANALKEEFQKVGVSKTVLPRGVKTVLAVIFAGSILALNLSIKDELQALFLIDGLLLSLVLPLMAAMQPARGTGSLKRGMRTVWAGQICIGLGGLVVLLLPLHPVFGLVFSLISCIGFAHVLRGQLRVVVHTDTRPMTS</sequence>
<feature type="transmembrane region" description="Helical" evidence="1">
    <location>
        <begin position="84"/>
        <end position="101"/>
    </location>
</feature>
<dbReference type="RefSeq" id="WP_007413559.1">
    <property type="nucleotide sequence ID" value="NZ_ABOX02000004.1"/>
</dbReference>
<feature type="transmembrane region" description="Helical" evidence="1">
    <location>
        <begin position="138"/>
        <end position="158"/>
    </location>
</feature>
<evidence type="ECO:0000256" key="1">
    <source>
        <dbReference type="SAM" id="Phobius"/>
    </source>
</evidence>
<gene>
    <name evidence="2" type="ORF">Cflav_PD5314</name>
</gene>
<keyword evidence="1" id="KW-0812">Transmembrane</keyword>
<keyword evidence="3" id="KW-1185">Reference proteome</keyword>
<dbReference type="NCBIfam" id="NF038403">
    <property type="entry name" value="perm_prefix_1"/>
    <property type="match status" value="1"/>
</dbReference>
<feature type="transmembrane region" description="Helical" evidence="1">
    <location>
        <begin position="107"/>
        <end position="126"/>
    </location>
</feature>
<reference evidence="2 3" key="1">
    <citation type="journal article" date="2011" name="J. Bacteriol.">
        <title>Genome sequence of 'Pedosphaera parvula' Ellin514, an aerobic Verrucomicrobial isolate from pasture soil.</title>
        <authorList>
            <person name="Kant R."/>
            <person name="van Passel M.W."/>
            <person name="Sangwan P."/>
            <person name="Palva A."/>
            <person name="Lucas S."/>
            <person name="Copeland A."/>
            <person name="Lapidus A."/>
            <person name="Glavina Del Rio T."/>
            <person name="Dalin E."/>
            <person name="Tice H."/>
            <person name="Bruce D."/>
            <person name="Goodwin L."/>
            <person name="Pitluck S."/>
            <person name="Chertkov O."/>
            <person name="Larimer F.W."/>
            <person name="Land M.L."/>
            <person name="Hauser L."/>
            <person name="Brettin T.S."/>
            <person name="Detter J.C."/>
            <person name="Han S."/>
            <person name="de Vos W.M."/>
            <person name="Janssen P.H."/>
            <person name="Smidt H."/>
        </authorList>
    </citation>
    <scope>NUCLEOTIDE SEQUENCE [LARGE SCALE GENOMIC DNA]</scope>
    <source>
        <strain evidence="2 3">Ellin514</strain>
    </source>
</reference>
<dbReference type="Proteomes" id="UP000003688">
    <property type="component" value="Unassembled WGS sequence"/>
</dbReference>
<comment type="caution">
    <text evidence="2">The sequence shown here is derived from an EMBL/GenBank/DDBJ whole genome shotgun (WGS) entry which is preliminary data.</text>
</comment>
<name>B9XCL1_PEDPL</name>
<dbReference type="STRING" id="320771.Cflav_PD5314"/>
<dbReference type="EMBL" id="ABOX02000004">
    <property type="protein sequence ID" value="EEF62679.1"/>
    <property type="molecule type" value="Genomic_DNA"/>
</dbReference>
<evidence type="ECO:0000313" key="2">
    <source>
        <dbReference type="EMBL" id="EEF62679.1"/>
    </source>
</evidence>
<dbReference type="AlphaFoldDB" id="B9XCL1"/>
<protein>
    <submittedName>
        <fullName evidence="2">Uncharacterized protein</fullName>
    </submittedName>
</protein>
<dbReference type="OrthoDB" id="1496196at2"/>
<evidence type="ECO:0000313" key="3">
    <source>
        <dbReference type="Proteomes" id="UP000003688"/>
    </source>
</evidence>
<keyword evidence="1" id="KW-1133">Transmembrane helix</keyword>
<dbReference type="InterPro" id="IPR047928">
    <property type="entry name" value="Perm_prefix_1"/>
</dbReference>